<evidence type="ECO:0000313" key="1">
    <source>
        <dbReference type="EMBL" id="CAK0883005.1"/>
    </source>
</evidence>
<comment type="caution">
    <text evidence="1">The sequence shown here is derived from an EMBL/GenBank/DDBJ whole genome shotgun (WGS) entry which is preliminary data.</text>
</comment>
<protein>
    <submittedName>
        <fullName evidence="1">Uncharacterized protein</fullName>
    </submittedName>
</protein>
<evidence type="ECO:0000313" key="2">
    <source>
        <dbReference type="Proteomes" id="UP001189429"/>
    </source>
</evidence>
<dbReference type="EMBL" id="CAUYUJ010018361">
    <property type="protein sequence ID" value="CAK0883005.1"/>
    <property type="molecule type" value="Genomic_DNA"/>
</dbReference>
<organism evidence="1 2">
    <name type="scientific">Prorocentrum cordatum</name>
    <dbReference type="NCBI Taxonomy" id="2364126"/>
    <lineage>
        <taxon>Eukaryota</taxon>
        <taxon>Sar</taxon>
        <taxon>Alveolata</taxon>
        <taxon>Dinophyceae</taxon>
        <taxon>Prorocentrales</taxon>
        <taxon>Prorocentraceae</taxon>
        <taxon>Prorocentrum</taxon>
    </lineage>
</organism>
<accession>A0ABN9WE01</accession>
<keyword evidence="2" id="KW-1185">Reference proteome</keyword>
<proteinExistence type="predicted"/>
<dbReference type="Proteomes" id="UP001189429">
    <property type="component" value="Unassembled WGS sequence"/>
</dbReference>
<gene>
    <name evidence="1" type="ORF">PCOR1329_LOCUS65327</name>
</gene>
<name>A0ABN9WE01_9DINO</name>
<reference evidence="1" key="1">
    <citation type="submission" date="2023-10" db="EMBL/GenBank/DDBJ databases">
        <authorList>
            <person name="Chen Y."/>
            <person name="Shah S."/>
            <person name="Dougan E. K."/>
            <person name="Thang M."/>
            <person name="Chan C."/>
        </authorList>
    </citation>
    <scope>NUCLEOTIDE SEQUENCE [LARGE SCALE GENOMIC DNA]</scope>
</reference>
<sequence>MKRKEACALHRLWHLPPQALPRDVLLAIGCWSPALKLAPLELSSRAALMRSASDSVLNWPYWAKRLREAAETALSFYVRTRGHDLYDPLHSKSSPIAHTLEDAAQGFNNDSNKKMASACGSAMIEWTAEAEKARLLLERPKARLRMQKLVRLSLISSLLRDCLPSTVFARFNSWAIPPDRFTLRQIEWESLTELLSSAFPPAAHPALIKTWAGG</sequence>